<evidence type="ECO:0000313" key="2">
    <source>
        <dbReference type="Proteomes" id="UP000234420"/>
    </source>
</evidence>
<dbReference type="GeneID" id="69966079"/>
<dbReference type="RefSeq" id="WP_101767623.1">
    <property type="nucleotide sequence ID" value="NZ_BPPU01000003.1"/>
</dbReference>
<reference evidence="1 2" key="1">
    <citation type="journal article" date="2018" name="Syst. Appl. Microbiol.">
        <title>Photobacterium carnosum sp. nov., isolated from spoiled modified atmosphere packaged poultry meat.</title>
        <authorList>
            <person name="Hilgarth M."/>
            <person name="Fuertes S."/>
            <person name="Ehrmann M."/>
            <person name="Vogel R.F."/>
        </authorList>
    </citation>
    <scope>NUCLEOTIDE SEQUENCE [LARGE SCALE GENOMIC DNA]</scope>
    <source>
        <strain evidence="1 2">TMW 2.2021</strain>
    </source>
</reference>
<dbReference type="AlphaFoldDB" id="A0A2N4UWL9"/>
<protein>
    <submittedName>
        <fullName evidence="1">Uncharacterized protein</fullName>
    </submittedName>
</protein>
<sequence length="92" mass="10694">MNKLICVKKEAVIKQSEMKACLLNVRDFNEFVSIADDTQYDFLNGYIVDIKETYKRCTESVITLFTNLLCKRLNKSIDEVKAIDFIIVDLCF</sequence>
<proteinExistence type="predicted"/>
<evidence type="ECO:0000313" key="1">
    <source>
        <dbReference type="EMBL" id="PLC59422.1"/>
    </source>
</evidence>
<accession>A0A2N4UWL9</accession>
<gene>
    <name evidence="1" type="ORF">CIK00_03890</name>
</gene>
<keyword evidence="2" id="KW-1185">Reference proteome</keyword>
<organism evidence="1 2">
    <name type="scientific">Photobacterium carnosum</name>
    <dbReference type="NCBI Taxonomy" id="2023717"/>
    <lineage>
        <taxon>Bacteria</taxon>
        <taxon>Pseudomonadati</taxon>
        <taxon>Pseudomonadota</taxon>
        <taxon>Gammaproteobacteria</taxon>
        <taxon>Vibrionales</taxon>
        <taxon>Vibrionaceae</taxon>
        <taxon>Photobacterium</taxon>
    </lineage>
</organism>
<dbReference type="Proteomes" id="UP000234420">
    <property type="component" value="Unassembled WGS sequence"/>
</dbReference>
<name>A0A2N4UWL9_9GAMM</name>
<dbReference type="EMBL" id="NPIB01000002">
    <property type="protein sequence ID" value="PLC59422.1"/>
    <property type="molecule type" value="Genomic_DNA"/>
</dbReference>
<comment type="caution">
    <text evidence="1">The sequence shown here is derived from an EMBL/GenBank/DDBJ whole genome shotgun (WGS) entry which is preliminary data.</text>
</comment>